<keyword evidence="1" id="KW-1133">Transmembrane helix</keyword>
<feature type="transmembrane region" description="Helical" evidence="1">
    <location>
        <begin position="113"/>
        <end position="134"/>
    </location>
</feature>
<organism evidence="2 3">
    <name type="scientific">Sinosporangium album</name>
    <dbReference type="NCBI Taxonomy" id="504805"/>
    <lineage>
        <taxon>Bacteria</taxon>
        <taxon>Bacillati</taxon>
        <taxon>Actinomycetota</taxon>
        <taxon>Actinomycetes</taxon>
        <taxon>Streptosporangiales</taxon>
        <taxon>Streptosporangiaceae</taxon>
        <taxon>Sinosporangium</taxon>
    </lineage>
</organism>
<dbReference type="OrthoDB" id="3388084at2"/>
<evidence type="ECO:0000313" key="3">
    <source>
        <dbReference type="Proteomes" id="UP000198923"/>
    </source>
</evidence>
<keyword evidence="1" id="KW-0472">Membrane</keyword>
<dbReference type="Proteomes" id="UP000198923">
    <property type="component" value="Unassembled WGS sequence"/>
</dbReference>
<dbReference type="EMBL" id="FNCN01000047">
    <property type="protein sequence ID" value="SDI37769.1"/>
    <property type="molecule type" value="Genomic_DNA"/>
</dbReference>
<evidence type="ECO:0000313" key="2">
    <source>
        <dbReference type="EMBL" id="SDI37769.1"/>
    </source>
</evidence>
<dbReference type="RefSeq" id="WP_093175442.1">
    <property type="nucleotide sequence ID" value="NZ_FNCN01000047.1"/>
</dbReference>
<feature type="transmembrane region" description="Helical" evidence="1">
    <location>
        <begin position="67"/>
        <end position="92"/>
    </location>
</feature>
<proteinExistence type="predicted"/>
<sequence>MTAVEADGGLRDTGEIRLTDLMHAELTKIRTLPATWIVLAVTLVANTALGFLAATDVVRVAGQGGPVAIAQLGTLLLAPVYAFIAVPVFAAGSEYGGGQLRVSLTAVPNRHRFFLAKLLASSGVAVLAAVPAVLPGHLVQHVAAPRGDSGVGSVISGFLALVMAYLLVGLVGFGFAVLAKTVVTPLAVLFILPVLVSPMLGGILPGVVRLLPHEATLSFLAMPTSPALALGGATGLAVVTAWAVVFVGTAWWVNARRDTSGS</sequence>
<keyword evidence="1" id="KW-0812">Transmembrane</keyword>
<name>A0A1G8K306_9ACTN</name>
<reference evidence="2 3" key="1">
    <citation type="submission" date="2016-10" db="EMBL/GenBank/DDBJ databases">
        <authorList>
            <person name="de Groot N.N."/>
        </authorList>
    </citation>
    <scope>NUCLEOTIDE SEQUENCE [LARGE SCALE GENOMIC DNA]</scope>
    <source>
        <strain evidence="2 3">CPCC 201354</strain>
    </source>
</reference>
<keyword evidence="3" id="KW-1185">Reference proteome</keyword>
<feature type="transmembrane region" description="Helical" evidence="1">
    <location>
        <begin position="36"/>
        <end position="55"/>
    </location>
</feature>
<accession>A0A1G8K306</accession>
<protein>
    <submittedName>
        <fullName evidence="2">ABC-2 type transport system permease protein</fullName>
    </submittedName>
</protein>
<dbReference type="STRING" id="504805.SAMN05421505_1477"/>
<gene>
    <name evidence="2" type="ORF">SAMN05421505_1477</name>
</gene>
<evidence type="ECO:0000256" key="1">
    <source>
        <dbReference type="SAM" id="Phobius"/>
    </source>
</evidence>
<feature type="transmembrane region" description="Helical" evidence="1">
    <location>
        <begin position="154"/>
        <end position="179"/>
    </location>
</feature>
<dbReference type="AlphaFoldDB" id="A0A1G8K306"/>
<feature type="transmembrane region" description="Helical" evidence="1">
    <location>
        <begin position="186"/>
        <end position="208"/>
    </location>
</feature>
<feature type="transmembrane region" description="Helical" evidence="1">
    <location>
        <begin position="228"/>
        <end position="253"/>
    </location>
</feature>